<organism evidence="2 3">
    <name type="scientific">Eumeta variegata</name>
    <name type="common">Bagworm moth</name>
    <name type="synonym">Eumeta japonica</name>
    <dbReference type="NCBI Taxonomy" id="151549"/>
    <lineage>
        <taxon>Eukaryota</taxon>
        <taxon>Metazoa</taxon>
        <taxon>Ecdysozoa</taxon>
        <taxon>Arthropoda</taxon>
        <taxon>Hexapoda</taxon>
        <taxon>Insecta</taxon>
        <taxon>Pterygota</taxon>
        <taxon>Neoptera</taxon>
        <taxon>Endopterygota</taxon>
        <taxon>Lepidoptera</taxon>
        <taxon>Glossata</taxon>
        <taxon>Ditrysia</taxon>
        <taxon>Tineoidea</taxon>
        <taxon>Psychidae</taxon>
        <taxon>Oiketicinae</taxon>
        <taxon>Eumeta</taxon>
    </lineage>
</organism>
<sequence>MYEDRGENLSYLHKYDLTYSMTPIDSWGHSVKDPEETRSVSESKSKLKRDIKPRSKELARKKRSRPVKIRKLLRAFNADIATKPAFTSEKQVFDNRGKSLNIQKITNDSPKPSPNPQRPT</sequence>
<name>A0A4C1T194_EUMVA</name>
<comment type="caution">
    <text evidence="2">The sequence shown here is derived from an EMBL/GenBank/DDBJ whole genome shotgun (WGS) entry which is preliminary data.</text>
</comment>
<protein>
    <submittedName>
        <fullName evidence="2">Uncharacterized protein</fullName>
    </submittedName>
</protein>
<gene>
    <name evidence="2" type="ORF">EVAR_92171_1</name>
</gene>
<evidence type="ECO:0000313" key="2">
    <source>
        <dbReference type="EMBL" id="GBP07310.1"/>
    </source>
</evidence>
<proteinExistence type="predicted"/>
<feature type="compositionally biased region" description="Pro residues" evidence="1">
    <location>
        <begin position="111"/>
        <end position="120"/>
    </location>
</feature>
<evidence type="ECO:0000256" key="1">
    <source>
        <dbReference type="SAM" id="MobiDB-lite"/>
    </source>
</evidence>
<feature type="region of interest" description="Disordered" evidence="1">
    <location>
        <begin position="26"/>
        <end position="65"/>
    </location>
</feature>
<evidence type="ECO:0000313" key="3">
    <source>
        <dbReference type="Proteomes" id="UP000299102"/>
    </source>
</evidence>
<keyword evidence="3" id="KW-1185">Reference proteome</keyword>
<dbReference type="Proteomes" id="UP000299102">
    <property type="component" value="Unassembled WGS sequence"/>
</dbReference>
<feature type="compositionally biased region" description="Polar residues" evidence="1">
    <location>
        <begin position="98"/>
        <end position="110"/>
    </location>
</feature>
<accession>A0A4C1T194</accession>
<reference evidence="2 3" key="1">
    <citation type="journal article" date="2019" name="Commun. Biol.">
        <title>The bagworm genome reveals a unique fibroin gene that provides high tensile strength.</title>
        <authorList>
            <person name="Kono N."/>
            <person name="Nakamura H."/>
            <person name="Ohtoshi R."/>
            <person name="Tomita M."/>
            <person name="Numata K."/>
            <person name="Arakawa K."/>
        </authorList>
    </citation>
    <scope>NUCLEOTIDE SEQUENCE [LARGE SCALE GENOMIC DNA]</scope>
</reference>
<dbReference type="EMBL" id="BGZK01000025">
    <property type="protein sequence ID" value="GBP07310.1"/>
    <property type="molecule type" value="Genomic_DNA"/>
</dbReference>
<dbReference type="AlphaFoldDB" id="A0A4C1T194"/>
<feature type="compositionally biased region" description="Basic and acidic residues" evidence="1">
    <location>
        <begin position="30"/>
        <end position="58"/>
    </location>
</feature>
<feature type="region of interest" description="Disordered" evidence="1">
    <location>
        <begin position="91"/>
        <end position="120"/>
    </location>
</feature>
<dbReference type="OrthoDB" id="411823at2759"/>